<reference evidence="2 3" key="1">
    <citation type="submission" date="2020-05" db="EMBL/GenBank/DDBJ databases">
        <title>Draft genome sequence of Mycobacterium hippocampi DL, isolated from European seabass, Dicentrarchus labrax, reared in fish farms.</title>
        <authorList>
            <person name="Stathopoulou P."/>
            <person name="Asimakis E."/>
            <person name="Tzokas K."/>
            <person name="Batargias C."/>
            <person name="Tsiamis G."/>
        </authorList>
    </citation>
    <scope>NUCLEOTIDE SEQUENCE [LARGE SCALE GENOMIC DNA]</scope>
    <source>
        <strain evidence="2 3">DL</strain>
    </source>
</reference>
<name>A0A850PZ13_9MYCO</name>
<keyword evidence="1" id="KW-1133">Transmembrane helix</keyword>
<comment type="caution">
    <text evidence="2">The sequence shown here is derived from an EMBL/GenBank/DDBJ whole genome shotgun (WGS) entry which is preliminary data.</text>
</comment>
<proteinExistence type="predicted"/>
<evidence type="ECO:0000256" key="1">
    <source>
        <dbReference type="SAM" id="Phobius"/>
    </source>
</evidence>
<dbReference type="RefSeq" id="WP_178360959.1">
    <property type="nucleotide sequence ID" value="NZ_JABFYL010000045.1"/>
</dbReference>
<evidence type="ECO:0000313" key="3">
    <source>
        <dbReference type="Proteomes" id="UP000570517"/>
    </source>
</evidence>
<keyword evidence="3" id="KW-1185">Reference proteome</keyword>
<gene>
    <name evidence="2" type="ORF">HLY00_4445</name>
</gene>
<dbReference type="Proteomes" id="UP000570517">
    <property type="component" value="Unassembled WGS sequence"/>
</dbReference>
<sequence length="66" mass="7019">MIGVVLLIAAAASYLLAGYWREQTVDSKGVRSPDRRTSLLMLSTICLTIAAVLVSAVEMVVLVVPS</sequence>
<feature type="transmembrane region" description="Helical" evidence="1">
    <location>
        <begin position="41"/>
        <end position="64"/>
    </location>
</feature>
<keyword evidence="1" id="KW-0812">Transmembrane</keyword>
<accession>A0A850PZ13</accession>
<dbReference type="AlphaFoldDB" id="A0A850PZ13"/>
<protein>
    <submittedName>
        <fullName evidence="2">Uncharacterized protein</fullName>
    </submittedName>
</protein>
<keyword evidence="1" id="KW-0472">Membrane</keyword>
<organism evidence="2 3">
    <name type="scientific">Mycolicibacterium hippocampi</name>
    <dbReference type="NCBI Taxonomy" id="659824"/>
    <lineage>
        <taxon>Bacteria</taxon>
        <taxon>Bacillati</taxon>
        <taxon>Actinomycetota</taxon>
        <taxon>Actinomycetes</taxon>
        <taxon>Mycobacteriales</taxon>
        <taxon>Mycobacteriaceae</taxon>
        <taxon>Mycolicibacterium</taxon>
    </lineage>
</organism>
<dbReference type="EMBL" id="JABFYL010000045">
    <property type="protein sequence ID" value="NVN52736.1"/>
    <property type="molecule type" value="Genomic_DNA"/>
</dbReference>
<evidence type="ECO:0000313" key="2">
    <source>
        <dbReference type="EMBL" id="NVN52736.1"/>
    </source>
</evidence>